<dbReference type="Proteomes" id="UP000005467">
    <property type="component" value="Unassembled WGS sequence"/>
</dbReference>
<gene>
    <name evidence="1" type="ORF">HMPREF0027_1344</name>
</gene>
<organism evidence="1 2">
    <name type="scientific">Actinobacillus ureae ATCC 25976</name>
    <dbReference type="NCBI Taxonomy" id="887324"/>
    <lineage>
        <taxon>Bacteria</taxon>
        <taxon>Pseudomonadati</taxon>
        <taxon>Pseudomonadota</taxon>
        <taxon>Gammaproteobacteria</taxon>
        <taxon>Pasteurellales</taxon>
        <taxon>Pasteurellaceae</taxon>
        <taxon>Actinobacillus</taxon>
    </lineage>
</organism>
<dbReference type="RefSeq" id="WP_005623086.1">
    <property type="nucleotide sequence ID" value="NZ_GL831080.1"/>
</dbReference>
<dbReference type="AlphaFoldDB" id="E8KHM7"/>
<evidence type="ECO:0000313" key="2">
    <source>
        <dbReference type="Proteomes" id="UP000005467"/>
    </source>
</evidence>
<dbReference type="EMBL" id="AEVG01000097">
    <property type="protein sequence ID" value="EFX91585.1"/>
    <property type="molecule type" value="Genomic_DNA"/>
</dbReference>
<dbReference type="HOGENOM" id="CLU_2353588_0_0_6"/>
<protein>
    <submittedName>
        <fullName evidence="1">Uncharacterized protein</fullName>
    </submittedName>
</protein>
<name>E8KHM7_9PAST</name>
<keyword evidence="2" id="KW-1185">Reference proteome</keyword>
<evidence type="ECO:0000313" key="1">
    <source>
        <dbReference type="EMBL" id="EFX91585.1"/>
    </source>
</evidence>
<sequence>MREEYQQYLKDKIKTAYAEFENGSCFSEDEVREQVSKNIYRVVAENDFNQVSDEYIRKLETSVAQGSLEYERGEWLSENEVYESVIKALFDLSDVA</sequence>
<accession>E8KHM7</accession>
<comment type="caution">
    <text evidence="1">The sequence shown here is derived from an EMBL/GenBank/DDBJ whole genome shotgun (WGS) entry which is preliminary data.</text>
</comment>
<proteinExistence type="predicted"/>
<reference evidence="1 2" key="1">
    <citation type="submission" date="2011-01" db="EMBL/GenBank/DDBJ databases">
        <authorList>
            <person name="Muzny D."/>
            <person name="Qin X."/>
            <person name="Deng J."/>
            <person name="Jiang H."/>
            <person name="Liu Y."/>
            <person name="Qu J."/>
            <person name="Song X.-Z."/>
            <person name="Zhang L."/>
            <person name="Thornton R."/>
            <person name="Coyle M."/>
            <person name="Francisco L."/>
            <person name="Jackson L."/>
            <person name="Javaid M."/>
            <person name="Korchina V."/>
            <person name="Kovar C."/>
            <person name="Mata R."/>
            <person name="Mathew T."/>
            <person name="Ngo R."/>
            <person name="Nguyen L."/>
            <person name="Nguyen N."/>
            <person name="Okwuonu G."/>
            <person name="Ongeri F."/>
            <person name="Pham C."/>
            <person name="Simmons D."/>
            <person name="Wilczek-Boney K."/>
            <person name="Hale W."/>
            <person name="Jakkamsetti A."/>
            <person name="Pham P."/>
            <person name="Ruth R."/>
            <person name="San Lucas F."/>
            <person name="Warren J."/>
            <person name="Zhang J."/>
            <person name="Zhao Z."/>
            <person name="Zhou C."/>
            <person name="Zhu D."/>
            <person name="Lee S."/>
            <person name="Bess C."/>
            <person name="Blankenburg K."/>
            <person name="Forbes L."/>
            <person name="Fu Q."/>
            <person name="Gubbala S."/>
            <person name="Hirani K."/>
            <person name="Jayaseelan J.C."/>
            <person name="Lara F."/>
            <person name="Munidasa M."/>
            <person name="Palculict T."/>
            <person name="Patil S."/>
            <person name="Pu L.-L."/>
            <person name="Saada N."/>
            <person name="Tang L."/>
            <person name="Weissenberger G."/>
            <person name="Zhu Y."/>
            <person name="Hemphill L."/>
            <person name="Shang Y."/>
            <person name="Youmans B."/>
            <person name="Ayvaz T."/>
            <person name="Ross M."/>
            <person name="Santibanez J."/>
            <person name="Aqrawi P."/>
            <person name="Gross S."/>
            <person name="Joshi V."/>
            <person name="Fowler G."/>
            <person name="Nazareth L."/>
            <person name="Reid J."/>
            <person name="Worley K."/>
            <person name="Petrosino J."/>
            <person name="Highlander S."/>
            <person name="Gibbs R."/>
        </authorList>
    </citation>
    <scope>NUCLEOTIDE SEQUENCE [LARGE SCALE GENOMIC DNA]</scope>
    <source>
        <strain evidence="1 2">ATCC 25976</strain>
    </source>
</reference>